<organism evidence="8 9">
    <name type="scientific">Rhizobium altiplani</name>
    <dbReference type="NCBI Taxonomy" id="1864509"/>
    <lineage>
        <taxon>Bacteria</taxon>
        <taxon>Pseudomonadati</taxon>
        <taxon>Pseudomonadota</taxon>
        <taxon>Alphaproteobacteria</taxon>
        <taxon>Hyphomicrobiales</taxon>
        <taxon>Rhizobiaceae</taxon>
        <taxon>Rhizobium/Agrobacterium group</taxon>
        <taxon>Rhizobium</taxon>
    </lineage>
</organism>
<dbReference type="AlphaFoldDB" id="A0A109J3G3"/>
<keyword evidence="3" id="KW-0804">Transcription</keyword>
<dbReference type="Proteomes" id="UP000068164">
    <property type="component" value="Unassembled WGS sequence"/>
</dbReference>
<dbReference type="GO" id="GO:0000160">
    <property type="term" value="P:phosphorelay signal transduction system"/>
    <property type="evidence" value="ECO:0007669"/>
    <property type="project" value="InterPro"/>
</dbReference>
<dbReference type="PROSITE" id="PS50110">
    <property type="entry name" value="RESPONSE_REGULATORY"/>
    <property type="match status" value="1"/>
</dbReference>
<evidence type="ECO:0000259" key="6">
    <source>
        <dbReference type="PROSITE" id="PS50043"/>
    </source>
</evidence>
<name>A0A109J3G3_9HYPH</name>
<reference evidence="8 9" key="1">
    <citation type="submission" date="2015-11" db="EMBL/GenBank/DDBJ databases">
        <title>Draft Genome Sequence of the Strain BR 10423 (Rhizobium sp.) isolated from nodules of Mimosa pudica.</title>
        <authorList>
            <person name="Barauna A.C."/>
            <person name="Zilli J.E."/>
            <person name="Simoes-Araujo J.L."/>
            <person name="Reis V.M."/>
            <person name="James E.K."/>
            <person name="Reis F.B.Jr."/>
            <person name="Rouws L.F."/>
            <person name="Passos S.R."/>
            <person name="Gois S.R."/>
        </authorList>
    </citation>
    <scope>NUCLEOTIDE SEQUENCE [LARGE SCALE GENOMIC DNA]</scope>
    <source>
        <strain evidence="8 9">BR10423</strain>
    </source>
</reference>
<sequence>MYNGGLPQTFPSNKLSTSDAPSVSVVSNNDEIGEILPDELRSCGWRPDIFGSAVEFLSARRVSSFGCIVLDADLPDLDVQTLTRIICFYAMHCPVILLTSHDHRGMTMTASRFNFTIMSKPVNTVALLEEIQAAIESTIKVNELDRRYRSLSVRERQVMQFVVAGLLNKQVAYELSLSEITIKAHRGQVMRKMRARSLPELVNMAAKLELGAAPLH</sequence>
<feature type="domain" description="Response regulatory" evidence="7">
    <location>
        <begin position="22"/>
        <end position="135"/>
    </location>
</feature>
<dbReference type="SUPFAM" id="SSF52172">
    <property type="entry name" value="CheY-like"/>
    <property type="match status" value="1"/>
</dbReference>
<evidence type="ECO:0000256" key="2">
    <source>
        <dbReference type="ARBA" id="ARBA00023125"/>
    </source>
</evidence>
<dbReference type="Pfam" id="PF00196">
    <property type="entry name" value="GerE"/>
    <property type="match status" value="1"/>
</dbReference>
<dbReference type="OrthoDB" id="9814495at2"/>
<evidence type="ECO:0000313" key="8">
    <source>
        <dbReference type="EMBL" id="KWV41652.1"/>
    </source>
</evidence>
<keyword evidence="9" id="KW-1185">Reference proteome</keyword>
<keyword evidence="4" id="KW-0597">Phosphoprotein</keyword>
<dbReference type="InterPro" id="IPR036388">
    <property type="entry name" value="WH-like_DNA-bd_sf"/>
</dbReference>
<feature type="compositionally biased region" description="Polar residues" evidence="5">
    <location>
        <begin position="9"/>
        <end position="22"/>
    </location>
</feature>
<evidence type="ECO:0000259" key="7">
    <source>
        <dbReference type="PROSITE" id="PS50110"/>
    </source>
</evidence>
<dbReference type="InterPro" id="IPR001789">
    <property type="entry name" value="Sig_transdc_resp-reg_receiver"/>
</dbReference>
<dbReference type="GO" id="GO:0006355">
    <property type="term" value="P:regulation of DNA-templated transcription"/>
    <property type="evidence" value="ECO:0007669"/>
    <property type="project" value="InterPro"/>
</dbReference>
<dbReference type="PROSITE" id="PS50043">
    <property type="entry name" value="HTH_LUXR_2"/>
    <property type="match status" value="1"/>
</dbReference>
<dbReference type="InterPro" id="IPR011006">
    <property type="entry name" value="CheY-like_superfamily"/>
</dbReference>
<feature type="region of interest" description="Disordered" evidence="5">
    <location>
        <begin position="1"/>
        <end position="22"/>
    </location>
</feature>
<dbReference type="Gene3D" id="3.40.50.2300">
    <property type="match status" value="1"/>
</dbReference>
<dbReference type="PANTHER" id="PTHR44688:SF16">
    <property type="entry name" value="DNA-BINDING TRANSCRIPTIONAL ACTIVATOR DEVR_DOSR"/>
    <property type="match status" value="1"/>
</dbReference>
<accession>A0A109J3G3</accession>
<feature type="domain" description="HTH luxR-type" evidence="6">
    <location>
        <begin position="144"/>
        <end position="209"/>
    </location>
</feature>
<dbReference type="InterPro" id="IPR000792">
    <property type="entry name" value="Tscrpt_reg_LuxR_C"/>
</dbReference>
<dbReference type="InterPro" id="IPR016032">
    <property type="entry name" value="Sig_transdc_resp-reg_C-effctor"/>
</dbReference>
<proteinExistence type="predicted"/>
<evidence type="ECO:0000256" key="3">
    <source>
        <dbReference type="ARBA" id="ARBA00023163"/>
    </source>
</evidence>
<comment type="caution">
    <text evidence="8">The sequence shown here is derived from an EMBL/GenBank/DDBJ whole genome shotgun (WGS) entry which is preliminary data.</text>
</comment>
<keyword evidence="1" id="KW-0805">Transcription regulation</keyword>
<evidence type="ECO:0000313" key="9">
    <source>
        <dbReference type="Proteomes" id="UP000068164"/>
    </source>
</evidence>
<dbReference type="SUPFAM" id="SSF46894">
    <property type="entry name" value="C-terminal effector domain of the bipartite response regulators"/>
    <property type="match status" value="1"/>
</dbReference>
<dbReference type="SMART" id="SM00448">
    <property type="entry name" value="REC"/>
    <property type="match status" value="1"/>
</dbReference>
<dbReference type="EMBL" id="LNCD01000139">
    <property type="protein sequence ID" value="KWV41652.1"/>
    <property type="molecule type" value="Genomic_DNA"/>
</dbReference>
<gene>
    <name evidence="8" type="ORF">AS026_23070</name>
</gene>
<dbReference type="PANTHER" id="PTHR44688">
    <property type="entry name" value="DNA-BINDING TRANSCRIPTIONAL ACTIVATOR DEVR_DOSR"/>
    <property type="match status" value="1"/>
</dbReference>
<dbReference type="GO" id="GO:0003677">
    <property type="term" value="F:DNA binding"/>
    <property type="evidence" value="ECO:0007669"/>
    <property type="project" value="UniProtKB-KW"/>
</dbReference>
<dbReference type="CDD" id="cd06170">
    <property type="entry name" value="LuxR_C_like"/>
    <property type="match status" value="1"/>
</dbReference>
<dbReference type="Gene3D" id="1.10.10.10">
    <property type="entry name" value="Winged helix-like DNA-binding domain superfamily/Winged helix DNA-binding domain"/>
    <property type="match status" value="1"/>
</dbReference>
<protein>
    <submittedName>
        <fullName evidence="8">Two-component system response regulator</fullName>
    </submittedName>
</protein>
<dbReference type="PRINTS" id="PR00038">
    <property type="entry name" value="HTHLUXR"/>
</dbReference>
<evidence type="ECO:0000256" key="5">
    <source>
        <dbReference type="SAM" id="MobiDB-lite"/>
    </source>
</evidence>
<evidence type="ECO:0000256" key="1">
    <source>
        <dbReference type="ARBA" id="ARBA00023015"/>
    </source>
</evidence>
<keyword evidence="2" id="KW-0238">DNA-binding</keyword>
<evidence type="ECO:0000256" key="4">
    <source>
        <dbReference type="PROSITE-ProRule" id="PRU00169"/>
    </source>
</evidence>
<dbReference type="RefSeq" id="WP_062375468.1">
    <property type="nucleotide sequence ID" value="NZ_LNCD01000139.1"/>
</dbReference>
<dbReference type="SMART" id="SM00421">
    <property type="entry name" value="HTH_LUXR"/>
    <property type="match status" value="1"/>
</dbReference>
<feature type="modified residue" description="4-aspartylphosphate" evidence="4">
    <location>
        <position position="71"/>
    </location>
</feature>